<feature type="domain" description="Sushi" evidence="4">
    <location>
        <begin position="127"/>
        <end position="183"/>
    </location>
</feature>
<dbReference type="Proteomes" id="UP000694844">
    <property type="component" value="Chromosome 7"/>
</dbReference>
<proteinExistence type="predicted"/>
<dbReference type="Pfam" id="PF00024">
    <property type="entry name" value="PAN_1"/>
    <property type="match status" value="1"/>
</dbReference>
<evidence type="ECO:0000313" key="5">
    <source>
        <dbReference type="Proteomes" id="UP000694844"/>
    </source>
</evidence>
<dbReference type="PANTHER" id="PTHR23197:SF8">
    <property type="entry name" value="FIBRONECTIN TYPE III DOMAIN-CONTAINING PROTEIN 1"/>
    <property type="match status" value="1"/>
</dbReference>
<keyword evidence="5" id="KW-1185">Reference proteome</keyword>
<dbReference type="RefSeq" id="XP_022292925.1">
    <property type="nucleotide sequence ID" value="XM_022437217.1"/>
</dbReference>
<dbReference type="SUPFAM" id="SSF57414">
    <property type="entry name" value="Hairpin loop containing domain-like"/>
    <property type="match status" value="1"/>
</dbReference>
<evidence type="ECO:0000256" key="3">
    <source>
        <dbReference type="SAM" id="SignalP"/>
    </source>
</evidence>
<keyword evidence="1" id="KW-1015">Disulfide bond</keyword>
<dbReference type="InterPro" id="IPR049109">
    <property type="entry name" value="TARSH/FNDC1_C"/>
</dbReference>
<dbReference type="GeneID" id="111103758"/>
<name>A0A8B8AP10_CRAVI</name>
<evidence type="ECO:0000259" key="4">
    <source>
        <dbReference type="PROSITE" id="PS50923"/>
    </source>
</evidence>
<keyword evidence="3" id="KW-0732">Signal</keyword>
<dbReference type="SMART" id="SM00473">
    <property type="entry name" value="PAN_AP"/>
    <property type="match status" value="1"/>
</dbReference>
<dbReference type="PANTHER" id="PTHR23197">
    <property type="entry name" value="TARSH-RELATED FIBRONECTIN DOMAIN-CONTAINING"/>
    <property type="match status" value="1"/>
</dbReference>
<dbReference type="AlphaFoldDB" id="A0A8B8AP10"/>
<feature type="chain" id="PRO_5034274510" evidence="3">
    <location>
        <begin position="20"/>
        <end position="607"/>
    </location>
</feature>
<gene>
    <name evidence="6" type="primary">LOC111103758</name>
</gene>
<evidence type="ECO:0000256" key="2">
    <source>
        <dbReference type="PROSITE-ProRule" id="PRU00302"/>
    </source>
</evidence>
<keyword evidence="2" id="KW-0768">Sushi</keyword>
<feature type="signal peptide" evidence="3">
    <location>
        <begin position="1"/>
        <end position="19"/>
    </location>
</feature>
<dbReference type="PROSITE" id="PS50923">
    <property type="entry name" value="SUSHI"/>
    <property type="match status" value="1"/>
</dbReference>
<dbReference type="OrthoDB" id="6129306at2759"/>
<dbReference type="Pfam" id="PF21731">
    <property type="entry name" value="TARSH_C"/>
    <property type="match status" value="3"/>
</dbReference>
<dbReference type="InterPro" id="IPR003609">
    <property type="entry name" value="Pan_app"/>
</dbReference>
<evidence type="ECO:0000256" key="1">
    <source>
        <dbReference type="ARBA" id="ARBA00023157"/>
    </source>
</evidence>
<accession>A0A8B8AP10</accession>
<comment type="caution">
    <text evidence="2">Lacks conserved residue(s) required for the propagation of feature annotation.</text>
</comment>
<dbReference type="InterPro" id="IPR000436">
    <property type="entry name" value="Sushi_SCR_CCP_dom"/>
</dbReference>
<sequence>MTTNMTLLIIILFMPNTEGQMYSLFTVNSRFSGFHLEKISPMGMEICVKECAKRVSCASLNFHRGRLECELSHSDATANPEGMTSNSEYIYIDRSHIPQKYFDACSASCSTNRCCVATATGPKCVKSECPAHHPDANFTNVKVTSTSIGTTLSYTCFLDQSITLTSTCKADGTWTSSASSCPQYNPPDCFESNTSCWFQFNFTHDNSYNGCPGGTRYVRKTQYSSAPYVGVVLCTATRYKILLGSDVLGPFLNIGDGSGSGADHCELVGGYQLGAVMANDYINSPSVTGYQRLHWDEEFSLGAIGFSTTSYHYNSWYECGVSIPEASQPACFNDISSCWYEYKFAHDNTWNGCTGGRKYVMRTRFTSAPFVGVVLCSPTKYKIFLGANLTGTFLNVGDGNGQGEDFCELVGGLEMNANLPGDYTNAPLMTGYARRNWGEEFQLQPIAGGTTWHCNSWYECGVQIPGTPEPDCMSATPPCWYSYNVWLDNSFNGCSGGQIFVKRTNYTSAPFLAVQLCSSTIYKLFLGSSLGGKFMNIADGSGRGEDHCELVGGSELSASTGMSNHPYQYFYGYYRHDVGEQFRLELSSAFPNSYGCGVSIPGTDIVV</sequence>
<reference evidence="6" key="1">
    <citation type="submission" date="2025-08" db="UniProtKB">
        <authorList>
            <consortium name="RefSeq"/>
        </authorList>
    </citation>
    <scope>IDENTIFICATION</scope>
    <source>
        <tissue evidence="6">Whole sample</tissue>
    </source>
</reference>
<dbReference type="KEGG" id="cvn:111103758"/>
<organism evidence="5 6">
    <name type="scientific">Crassostrea virginica</name>
    <name type="common">Eastern oyster</name>
    <dbReference type="NCBI Taxonomy" id="6565"/>
    <lineage>
        <taxon>Eukaryota</taxon>
        <taxon>Metazoa</taxon>
        <taxon>Spiralia</taxon>
        <taxon>Lophotrochozoa</taxon>
        <taxon>Mollusca</taxon>
        <taxon>Bivalvia</taxon>
        <taxon>Autobranchia</taxon>
        <taxon>Pteriomorphia</taxon>
        <taxon>Ostreida</taxon>
        <taxon>Ostreoidea</taxon>
        <taxon>Ostreidae</taxon>
        <taxon>Crassostrea</taxon>
    </lineage>
</organism>
<protein>
    <submittedName>
        <fullName evidence="6">Uncharacterized protein LOC111103758 isoform X1</fullName>
    </submittedName>
</protein>
<evidence type="ECO:0000313" key="6">
    <source>
        <dbReference type="RefSeq" id="XP_022292925.1"/>
    </source>
</evidence>